<evidence type="ECO:0000256" key="1">
    <source>
        <dbReference type="SAM" id="MobiDB-lite"/>
    </source>
</evidence>
<feature type="compositionally biased region" description="Basic and acidic residues" evidence="1">
    <location>
        <begin position="136"/>
        <end position="149"/>
    </location>
</feature>
<feature type="domain" description="Transcription factor IIIC 90kDa subunit N-terminal" evidence="2">
    <location>
        <begin position="8"/>
        <end position="96"/>
    </location>
</feature>
<evidence type="ECO:0000259" key="2">
    <source>
        <dbReference type="Pfam" id="PF12657"/>
    </source>
</evidence>
<proteinExistence type="predicted"/>
<dbReference type="InterPro" id="IPR024761">
    <property type="entry name" value="TFIIIC_delta_N"/>
</dbReference>
<protein>
    <recommendedName>
        <fullName evidence="2">Transcription factor IIIC 90kDa subunit N-terminal domain-containing protein</fullName>
    </recommendedName>
</protein>
<dbReference type="InterPro" id="IPR044230">
    <property type="entry name" value="GTF3C4"/>
</dbReference>
<dbReference type="EMBL" id="FO082278">
    <property type="protein sequence ID" value="CCO14292.1"/>
    <property type="molecule type" value="Genomic_DNA"/>
</dbReference>
<dbReference type="Pfam" id="PF12657">
    <property type="entry name" value="TFIIIC_delta"/>
    <property type="match status" value="1"/>
</dbReference>
<feature type="compositionally biased region" description="Basic and acidic residues" evidence="1">
    <location>
        <begin position="418"/>
        <end position="429"/>
    </location>
</feature>
<evidence type="ECO:0000313" key="4">
    <source>
        <dbReference type="Proteomes" id="UP000198341"/>
    </source>
</evidence>
<feature type="compositionally biased region" description="Acidic residues" evidence="1">
    <location>
        <begin position="430"/>
        <end position="443"/>
    </location>
</feature>
<gene>
    <name evidence="3" type="ORF">Bathy01g00290</name>
</gene>
<feature type="region of interest" description="Disordered" evidence="1">
    <location>
        <begin position="125"/>
        <end position="150"/>
    </location>
</feature>
<reference evidence="3 4" key="1">
    <citation type="submission" date="2011-10" db="EMBL/GenBank/DDBJ databases">
        <authorList>
            <person name="Genoscope - CEA"/>
        </authorList>
    </citation>
    <scope>NUCLEOTIDE SEQUENCE [LARGE SCALE GENOMIC DNA]</scope>
    <source>
        <strain evidence="3 4">RCC 1105</strain>
    </source>
</reference>
<organism evidence="3 4">
    <name type="scientific">Bathycoccus prasinos</name>
    <dbReference type="NCBI Taxonomy" id="41875"/>
    <lineage>
        <taxon>Eukaryota</taxon>
        <taxon>Viridiplantae</taxon>
        <taxon>Chlorophyta</taxon>
        <taxon>Mamiellophyceae</taxon>
        <taxon>Mamiellales</taxon>
        <taxon>Bathycoccaceae</taxon>
        <taxon>Bathycoccus</taxon>
    </lineage>
</organism>
<accession>K8E9B2</accession>
<dbReference type="PANTHER" id="PTHR15496:SF2">
    <property type="entry name" value="GENERAL TRANSCRIPTION FACTOR 3C POLYPEPTIDE 4"/>
    <property type="match status" value="1"/>
</dbReference>
<dbReference type="KEGG" id="bpg:Bathy01g00290"/>
<name>K8E9B2_9CHLO</name>
<evidence type="ECO:0000313" key="3">
    <source>
        <dbReference type="EMBL" id="CCO14292.1"/>
    </source>
</evidence>
<dbReference type="RefSeq" id="XP_007515413.1">
    <property type="nucleotide sequence ID" value="XM_007515351.1"/>
</dbReference>
<sequence length="996" mass="111484">MSKAPVEDRVKKVHWSPLGVAVDGRCCLAVLTRANRVVVHAASNRTAFTSASVTSSAYLSSAEKWPLIQDVSEELATLYNEIQWKPLPFSKEDGDENEDSKTCWRDAEKDDAWKSINCFAAPGPPKVSADLNDTNIRNEKDDKNEKNDTSDVLMLPQSEGKENADVKKDVKLGLARVGQLRKGSRCEVKRDSLSSPWFTCTVLAAETDMFHRVRVQYDRKGMDNEWLVVSNVDNLGDECVPCGSTTNAERSQMKVKRWIRPAAAATENEVNISTCPRGIVIETYIGHCWQLVEVVQNARIRFQANGSAHSVVSSECEFRKVRKWKGSNVEKADDGWEIIEDLKNISLPAQQLEEEGKEEDKEKGKDDQDAKSHQKEKERDGVAVAAAAPALAKKKPEAKKAPPRKAEKKTPATKKRKAADGKVKSAKDDSDFEEIDEDDDDDFDVKKEKKKHAKKPRKAGAAVQKRVAKKAKKADEEAHDYSTITDTHPNGLPNATKVSFTSCSWSPSFKDGTLESILTIGTKNGELVFFRVGTKRDDEIEEPLCQLLGVVRAFSTPGVWVSAVTWMPMKDRDTGDKLWTCVAGSSSGEAKLFLCDPKLLCNRTLKVKVPEDWIVPTSHFGLQETLILNADEVPITSVKCFRDQHVDGRRGLCEGNDVKVIALGKASGEVLVFRSDNISSRIRMFSESVHDIAFQRCDLGLRVAICAESGRRADILLQSKKKRNQGQTSNFIRFDFSDVLNKDFHTSSDVSAWERSTRSGGMCASPNSFLIARTFEKYDYTRLPSLQKMQKIKGKRGILTFHGASAVDGDVVTKKIFSLANEFEGQSLWDCVELCSRSKTYWNAVAKWSSQEMMNKKSSASQQKKYTLGAAFAMVSALLRKNLSRQPLLPRNSKRYENDDENNNNELRVLVHVDRPEMGWVPESQRLKQRRRNVVDEEVLSFDCQVCGPVRDNDDGDNGNDDKKAFSFRADLRCETCGLLTHESVGNHFRLKPSMV</sequence>
<feature type="region of interest" description="Disordered" evidence="1">
    <location>
        <begin position="347"/>
        <end position="465"/>
    </location>
</feature>
<dbReference type="GO" id="GO:0006384">
    <property type="term" value="P:transcription initiation at RNA polymerase III promoter"/>
    <property type="evidence" value="ECO:0007669"/>
    <property type="project" value="InterPro"/>
</dbReference>
<dbReference type="GeneID" id="19017765"/>
<dbReference type="GO" id="GO:0000127">
    <property type="term" value="C:transcription factor TFIIIC complex"/>
    <property type="evidence" value="ECO:0007669"/>
    <property type="project" value="InterPro"/>
</dbReference>
<feature type="compositionally biased region" description="Basic and acidic residues" evidence="1">
    <location>
        <begin position="394"/>
        <end position="410"/>
    </location>
</feature>
<feature type="compositionally biased region" description="Basic and acidic residues" evidence="1">
    <location>
        <begin position="358"/>
        <end position="381"/>
    </location>
</feature>
<dbReference type="GO" id="GO:0004402">
    <property type="term" value="F:histone acetyltransferase activity"/>
    <property type="evidence" value="ECO:0007669"/>
    <property type="project" value="InterPro"/>
</dbReference>
<dbReference type="AlphaFoldDB" id="K8E9B2"/>
<keyword evidence="4" id="KW-1185">Reference proteome</keyword>
<dbReference type="PANTHER" id="PTHR15496">
    <property type="entry name" value="GENERAL TRANSCRIPTION FACTOR 3C POLYPEPTIDE 4 FAMILY"/>
    <property type="match status" value="1"/>
</dbReference>
<feature type="compositionally biased region" description="Low complexity" evidence="1">
    <location>
        <begin position="382"/>
        <end position="391"/>
    </location>
</feature>
<dbReference type="Proteomes" id="UP000198341">
    <property type="component" value="Chromosome 1"/>
</dbReference>
<feature type="compositionally biased region" description="Basic residues" evidence="1">
    <location>
        <begin position="448"/>
        <end position="458"/>
    </location>
</feature>